<evidence type="ECO:0000259" key="7">
    <source>
        <dbReference type="Pfam" id="PF09335"/>
    </source>
</evidence>
<keyword evidence="2 6" id="KW-1003">Cell membrane</keyword>
<keyword evidence="5 6" id="KW-0472">Membrane</keyword>
<accession>A0A8J7SSL3</accession>
<feature type="transmembrane region" description="Helical" evidence="6">
    <location>
        <begin position="52"/>
        <end position="79"/>
    </location>
</feature>
<evidence type="ECO:0000313" key="9">
    <source>
        <dbReference type="Proteomes" id="UP000619033"/>
    </source>
</evidence>
<comment type="caution">
    <text evidence="8">The sequence shown here is derived from an EMBL/GenBank/DDBJ whole genome shotgun (WGS) entry which is preliminary data.</text>
</comment>
<gene>
    <name evidence="8" type="ORF">JI744_10125</name>
</gene>
<dbReference type="AlphaFoldDB" id="A0A8J7SSL3"/>
<proteinExistence type="inferred from homology"/>
<comment type="similarity">
    <text evidence="6">Belongs to the TVP38/TMEM64 family.</text>
</comment>
<dbReference type="InterPro" id="IPR015414">
    <property type="entry name" value="TMEM64"/>
</dbReference>
<dbReference type="GO" id="GO:0005886">
    <property type="term" value="C:plasma membrane"/>
    <property type="evidence" value="ECO:0007669"/>
    <property type="project" value="UniProtKB-SubCell"/>
</dbReference>
<keyword evidence="3 6" id="KW-0812">Transmembrane</keyword>
<dbReference type="Proteomes" id="UP000619033">
    <property type="component" value="Unassembled WGS sequence"/>
</dbReference>
<reference evidence="8" key="1">
    <citation type="submission" date="2021-01" db="EMBL/GenBank/DDBJ databases">
        <title>Genome seq and assembly of Tabrizicola sp. KVB23.</title>
        <authorList>
            <person name="Chhetri G."/>
        </authorList>
    </citation>
    <scope>NUCLEOTIDE SEQUENCE</scope>
    <source>
        <strain evidence="8">KVB23</strain>
    </source>
</reference>
<dbReference type="PANTHER" id="PTHR12677">
    <property type="entry name" value="GOLGI APPARATUS MEMBRANE PROTEIN TVP38-RELATED"/>
    <property type="match status" value="1"/>
</dbReference>
<dbReference type="RefSeq" id="WP_202660277.1">
    <property type="nucleotide sequence ID" value="NZ_JAESVP010000004.1"/>
</dbReference>
<evidence type="ECO:0000256" key="5">
    <source>
        <dbReference type="ARBA" id="ARBA00023136"/>
    </source>
</evidence>
<organism evidence="8 9">
    <name type="scientific">Fuscibacter oryzae</name>
    <dbReference type="NCBI Taxonomy" id="2803939"/>
    <lineage>
        <taxon>Bacteria</taxon>
        <taxon>Pseudomonadati</taxon>
        <taxon>Pseudomonadota</taxon>
        <taxon>Alphaproteobacteria</taxon>
        <taxon>Rhodobacterales</taxon>
        <taxon>Paracoccaceae</taxon>
        <taxon>Fuscibacter</taxon>
    </lineage>
</organism>
<dbReference type="EMBL" id="JAESVP010000004">
    <property type="protein sequence ID" value="MBL4928461.1"/>
    <property type="molecule type" value="Genomic_DNA"/>
</dbReference>
<dbReference type="PANTHER" id="PTHR12677:SF59">
    <property type="entry name" value="GOLGI APPARATUS MEMBRANE PROTEIN TVP38-RELATED"/>
    <property type="match status" value="1"/>
</dbReference>
<sequence>MINRRHPLLRRLPLALVALAAVIGLLFFRDALAPDAIATHAARLAAIRDQHYALAVLVFMAGYVAIVALSLPGATLATLTGGLMFGLFPGVLYNIGAATLGATLIFLAVRIGLGAEVAARLAQGNGRAAQLMAGLSRNPWWALLALRLAPVVPFFVANLLPAFAGIRLWPFVVTTALGIVPGAVILTALGQGLGGVLAAGGKPDLAVLGSASVVVPLTLLAALSLVPMLFRRGKEG</sequence>
<dbReference type="Pfam" id="PF09335">
    <property type="entry name" value="VTT_dom"/>
    <property type="match status" value="1"/>
</dbReference>
<dbReference type="InterPro" id="IPR032816">
    <property type="entry name" value="VTT_dom"/>
</dbReference>
<feature type="transmembrane region" description="Helical" evidence="6">
    <location>
        <begin position="168"/>
        <end position="193"/>
    </location>
</feature>
<feature type="transmembrane region" description="Helical" evidence="6">
    <location>
        <begin position="140"/>
        <end position="161"/>
    </location>
</feature>
<feature type="transmembrane region" description="Helical" evidence="6">
    <location>
        <begin position="205"/>
        <end position="230"/>
    </location>
</feature>
<name>A0A8J7SSL3_9RHOB</name>
<evidence type="ECO:0000256" key="2">
    <source>
        <dbReference type="ARBA" id="ARBA00022475"/>
    </source>
</evidence>
<comment type="subcellular location">
    <subcellularLocation>
        <location evidence="1 6">Cell membrane</location>
        <topology evidence="1 6">Multi-pass membrane protein</topology>
    </subcellularLocation>
</comment>
<keyword evidence="4 6" id="KW-1133">Transmembrane helix</keyword>
<keyword evidence="9" id="KW-1185">Reference proteome</keyword>
<evidence type="ECO:0000256" key="3">
    <source>
        <dbReference type="ARBA" id="ARBA00022692"/>
    </source>
</evidence>
<protein>
    <recommendedName>
        <fullName evidence="6">TVP38/TMEM64 family membrane protein</fullName>
    </recommendedName>
</protein>
<feature type="transmembrane region" description="Helical" evidence="6">
    <location>
        <begin position="12"/>
        <end position="32"/>
    </location>
</feature>
<evidence type="ECO:0000256" key="1">
    <source>
        <dbReference type="ARBA" id="ARBA00004651"/>
    </source>
</evidence>
<feature type="transmembrane region" description="Helical" evidence="6">
    <location>
        <begin position="91"/>
        <end position="113"/>
    </location>
</feature>
<evidence type="ECO:0000256" key="4">
    <source>
        <dbReference type="ARBA" id="ARBA00022989"/>
    </source>
</evidence>
<evidence type="ECO:0000313" key="8">
    <source>
        <dbReference type="EMBL" id="MBL4928461.1"/>
    </source>
</evidence>
<evidence type="ECO:0000256" key="6">
    <source>
        <dbReference type="RuleBase" id="RU366058"/>
    </source>
</evidence>
<feature type="domain" description="VTT" evidence="7">
    <location>
        <begin position="72"/>
        <end position="191"/>
    </location>
</feature>